<dbReference type="InterPro" id="IPR024185">
    <property type="entry name" value="FTHF_cligase-like_sf"/>
</dbReference>
<keyword evidence="5" id="KW-0460">Magnesium</keyword>
<keyword evidence="6" id="KW-0436">Ligase</keyword>
<dbReference type="GO" id="GO:0046872">
    <property type="term" value="F:metal ion binding"/>
    <property type="evidence" value="ECO:0007669"/>
    <property type="project" value="UniProtKB-KW"/>
</dbReference>
<comment type="catalytic activity">
    <reaction evidence="5">
        <text>(6S)-5-formyl-5,6,7,8-tetrahydrofolate + ATP = (6R)-5,10-methenyltetrahydrofolate + ADP + phosphate</text>
        <dbReference type="Rhea" id="RHEA:10488"/>
        <dbReference type="ChEBI" id="CHEBI:30616"/>
        <dbReference type="ChEBI" id="CHEBI:43474"/>
        <dbReference type="ChEBI" id="CHEBI:57455"/>
        <dbReference type="ChEBI" id="CHEBI:57457"/>
        <dbReference type="ChEBI" id="CHEBI:456216"/>
        <dbReference type="EC" id="6.3.3.2"/>
    </reaction>
</comment>
<dbReference type="GO" id="GO:0009396">
    <property type="term" value="P:folic acid-containing compound biosynthetic process"/>
    <property type="evidence" value="ECO:0007669"/>
    <property type="project" value="TreeGrafter"/>
</dbReference>
<comment type="caution">
    <text evidence="6">The sequence shown here is derived from an EMBL/GenBank/DDBJ whole genome shotgun (WGS) entry which is preliminary data.</text>
</comment>
<keyword evidence="2 4" id="KW-0547">Nucleotide-binding</keyword>
<comment type="cofactor">
    <cofactor evidence="5">
        <name>Mg(2+)</name>
        <dbReference type="ChEBI" id="CHEBI:18420"/>
    </cofactor>
</comment>
<dbReference type="EC" id="6.3.3.2" evidence="5"/>
<dbReference type="OrthoDB" id="9801938at2"/>
<evidence type="ECO:0000256" key="2">
    <source>
        <dbReference type="ARBA" id="ARBA00022741"/>
    </source>
</evidence>
<feature type="binding site" evidence="4">
    <location>
        <begin position="12"/>
        <end position="16"/>
    </location>
    <ligand>
        <name>ATP</name>
        <dbReference type="ChEBI" id="CHEBI:30616"/>
    </ligand>
</feature>
<protein>
    <recommendedName>
        <fullName evidence="5">5-formyltetrahydrofolate cyclo-ligase</fullName>
        <ecNumber evidence="5">6.3.3.2</ecNumber>
    </recommendedName>
</protein>
<feature type="binding site" evidence="4">
    <location>
        <position position="58"/>
    </location>
    <ligand>
        <name>substrate</name>
    </ligand>
</feature>
<dbReference type="InterPro" id="IPR037171">
    <property type="entry name" value="NagB/RpiA_transferase-like"/>
</dbReference>
<dbReference type="NCBIfam" id="TIGR02727">
    <property type="entry name" value="MTHFS_bact"/>
    <property type="match status" value="1"/>
</dbReference>
<dbReference type="AlphaFoldDB" id="A0A245ZG09"/>
<keyword evidence="3 4" id="KW-0067">ATP-binding</keyword>
<gene>
    <name evidence="6" type="ORF">SPMU_29390</name>
</gene>
<dbReference type="SUPFAM" id="SSF100950">
    <property type="entry name" value="NagB/RpiA/CoA transferase-like"/>
    <property type="match status" value="1"/>
</dbReference>
<dbReference type="InterPro" id="IPR002698">
    <property type="entry name" value="FTHF_cligase"/>
</dbReference>
<dbReference type="GO" id="GO:0030272">
    <property type="term" value="F:5-formyltetrahydrofolate cyclo-ligase activity"/>
    <property type="evidence" value="ECO:0007669"/>
    <property type="project" value="UniProtKB-EC"/>
</dbReference>
<dbReference type="GO" id="GO:0035999">
    <property type="term" value="P:tetrahydrofolate interconversion"/>
    <property type="evidence" value="ECO:0007669"/>
    <property type="project" value="TreeGrafter"/>
</dbReference>
<evidence type="ECO:0000256" key="1">
    <source>
        <dbReference type="ARBA" id="ARBA00010638"/>
    </source>
</evidence>
<dbReference type="Gene3D" id="3.40.50.10420">
    <property type="entry name" value="NagB/RpiA/CoA transferase-like"/>
    <property type="match status" value="1"/>
</dbReference>
<keyword evidence="7" id="KW-1185">Reference proteome</keyword>
<dbReference type="GO" id="GO:0005524">
    <property type="term" value="F:ATP binding"/>
    <property type="evidence" value="ECO:0007669"/>
    <property type="project" value="UniProtKB-KW"/>
</dbReference>
<evidence type="ECO:0000313" key="6">
    <source>
        <dbReference type="EMBL" id="OWK28676.1"/>
    </source>
</evidence>
<name>A0A245ZG09_9SPHN</name>
<accession>A0A245ZG09</accession>
<comment type="similarity">
    <text evidence="1 5">Belongs to the 5-formyltetrahydrofolate cyclo-ligase family.</text>
</comment>
<evidence type="ECO:0000256" key="3">
    <source>
        <dbReference type="ARBA" id="ARBA00022840"/>
    </source>
</evidence>
<dbReference type="PIRSF" id="PIRSF006806">
    <property type="entry name" value="FTHF_cligase"/>
    <property type="match status" value="1"/>
</dbReference>
<proteinExistence type="inferred from homology"/>
<dbReference type="RefSeq" id="WP_088334642.1">
    <property type="nucleotide sequence ID" value="NZ_NBBJ01000005.1"/>
</dbReference>
<evidence type="ECO:0000256" key="4">
    <source>
        <dbReference type="PIRSR" id="PIRSR006806-1"/>
    </source>
</evidence>
<feature type="binding site" evidence="4">
    <location>
        <position position="53"/>
    </location>
    <ligand>
        <name>substrate</name>
    </ligand>
</feature>
<dbReference type="PANTHER" id="PTHR23407:SF1">
    <property type="entry name" value="5-FORMYLTETRAHYDROFOLATE CYCLO-LIGASE"/>
    <property type="match status" value="1"/>
</dbReference>
<dbReference type="PANTHER" id="PTHR23407">
    <property type="entry name" value="ATPASE INHIBITOR/5-FORMYLTETRAHYDROFOLATE CYCLO-LIGASE"/>
    <property type="match status" value="1"/>
</dbReference>
<feature type="binding site" evidence="4">
    <location>
        <begin position="133"/>
        <end position="141"/>
    </location>
    <ligand>
        <name>ATP</name>
        <dbReference type="ChEBI" id="CHEBI:30616"/>
    </ligand>
</feature>
<organism evidence="6 7">
    <name type="scientific">Sphingomonas mucosissima</name>
    <dbReference type="NCBI Taxonomy" id="370959"/>
    <lineage>
        <taxon>Bacteria</taxon>
        <taxon>Pseudomonadati</taxon>
        <taxon>Pseudomonadota</taxon>
        <taxon>Alphaproteobacteria</taxon>
        <taxon>Sphingomonadales</taxon>
        <taxon>Sphingomonadaceae</taxon>
        <taxon>Sphingomonas</taxon>
    </lineage>
</organism>
<dbReference type="EMBL" id="NBBJ01000005">
    <property type="protein sequence ID" value="OWK28676.1"/>
    <property type="molecule type" value="Genomic_DNA"/>
</dbReference>
<evidence type="ECO:0000313" key="7">
    <source>
        <dbReference type="Proteomes" id="UP000197783"/>
    </source>
</evidence>
<dbReference type="Proteomes" id="UP000197783">
    <property type="component" value="Unassembled WGS sequence"/>
</dbReference>
<keyword evidence="5" id="KW-0479">Metal-binding</keyword>
<evidence type="ECO:0000256" key="5">
    <source>
        <dbReference type="RuleBase" id="RU361279"/>
    </source>
</evidence>
<sequence>MAVPSPSPAFDKRVMRAAARAARRALAEPRPAISPPSSFRMLLSPRMVVASYVPVGAEADPSGLVDAALEAGCSMVLPHVVDQPTPLRFLAWHRDAPLVRGPFGLLQPPDHEEELAPDMILAPLVAFDRRLGRLGQGGGHYDRAFERYPAARRIGVAFSVQEVDRVPTDPWDMPLHAIITEREWIVS</sequence>
<dbReference type="Pfam" id="PF01812">
    <property type="entry name" value="5-FTHF_cyc-lig"/>
    <property type="match status" value="1"/>
</dbReference>
<reference evidence="6 7" key="1">
    <citation type="submission" date="2017-03" db="EMBL/GenBank/DDBJ databases">
        <title>Genome sequence of Sphingomonas mucosissima DSM 17494.</title>
        <authorList>
            <person name="Poehlein A."/>
            <person name="Wuebbeler J.H."/>
            <person name="Steinbuechel A."/>
            <person name="Daniel R."/>
        </authorList>
    </citation>
    <scope>NUCLEOTIDE SEQUENCE [LARGE SCALE GENOMIC DNA]</scope>
    <source>
        <strain evidence="6 7">DSM 17494</strain>
    </source>
</reference>